<keyword evidence="3" id="KW-1185">Reference proteome</keyword>
<comment type="caution">
    <text evidence="2">The sequence shown here is derived from an EMBL/GenBank/DDBJ whole genome shotgun (WGS) entry which is preliminary data.</text>
</comment>
<name>A0AAD5QIX8_PARTN</name>
<reference evidence="2" key="1">
    <citation type="submission" date="2021-06" db="EMBL/GenBank/DDBJ databases">
        <title>Parelaphostrongylus tenuis whole genome reference sequence.</title>
        <authorList>
            <person name="Garwood T.J."/>
            <person name="Larsen P.A."/>
            <person name="Fountain-Jones N.M."/>
            <person name="Garbe J.R."/>
            <person name="Macchietto M.G."/>
            <person name="Kania S.A."/>
            <person name="Gerhold R.W."/>
            <person name="Richards J.E."/>
            <person name="Wolf T.M."/>
        </authorList>
    </citation>
    <scope>NUCLEOTIDE SEQUENCE</scope>
    <source>
        <strain evidence="2">MNPRO001-30</strain>
        <tissue evidence="2">Meninges</tissue>
    </source>
</reference>
<organism evidence="2 3">
    <name type="scientific">Parelaphostrongylus tenuis</name>
    <name type="common">Meningeal worm</name>
    <dbReference type="NCBI Taxonomy" id="148309"/>
    <lineage>
        <taxon>Eukaryota</taxon>
        <taxon>Metazoa</taxon>
        <taxon>Ecdysozoa</taxon>
        <taxon>Nematoda</taxon>
        <taxon>Chromadorea</taxon>
        <taxon>Rhabditida</taxon>
        <taxon>Rhabditina</taxon>
        <taxon>Rhabditomorpha</taxon>
        <taxon>Strongyloidea</taxon>
        <taxon>Metastrongylidae</taxon>
        <taxon>Parelaphostrongylus</taxon>
    </lineage>
</organism>
<protein>
    <submittedName>
        <fullName evidence="2">Uncharacterized protein</fullName>
    </submittedName>
</protein>
<keyword evidence="1" id="KW-0812">Transmembrane</keyword>
<evidence type="ECO:0000313" key="2">
    <source>
        <dbReference type="EMBL" id="KAJ1351189.1"/>
    </source>
</evidence>
<accession>A0AAD5QIX8</accession>
<sequence length="92" mass="10282">MHEPGHHHGRLSRGEAKGKCSGVLTIREDGPSKYSSNRLGHIFVRWTECKLKRLVHVTLYWVYEAINAGTSFVGCLAVASGSSHRRMPSCFQ</sequence>
<proteinExistence type="predicted"/>
<feature type="transmembrane region" description="Helical" evidence="1">
    <location>
        <begin position="60"/>
        <end position="79"/>
    </location>
</feature>
<evidence type="ECO:0000313" key="3">
    <source>
        <dbReference type="Proteomes" id="UP001196413"/>
    </source>
</evidence>
<dbReference type="AlphaFoldDB" id="A0AAD5QIX8"/>
<dbReference type="Proteomes" id="UP001196413">
    <property type="component" value="Unassembled WGS sequence"/>
</dbReference>
<keyword evidence="1" id="KW-0472">Membrane</keyword>
<keyword evidence="1" id="KW-1133">Transmembrane helix</keyword>
<gene>
    <name evidence="2" type="ORF">KIN20_007160</name>
</gene>
<evidence type="ECO:0000256" key="1">
    <source>
        <dbReference type="SAM" id="Phobius"/>
    </source>
</evidence>
<dbReference type="EMBL" id="JAHQIW010001023">
    <property type="protein sequence ID" value="KAJ1351189.1"/>
    <property type="molecule type" value="Genomic_DNA"/>
</dbReference>